<evidence type="ECO:0000313" key="12">
    <source>
        <dbReference type="EMBL" id="RHZ22605.1"/>
    </source>
</evidence>
<dbReference type="NCBIfam" id="TIGR02180">
    <property type="entry name" value="GRX_euk"/>
    <property type="match status" value="1"/>
</dbReference>
<dbReference type="InterPro" id="IPR011767">
    <property type="entry name" value="GLR_AS"/>
</dbReference>
<evidence type="ECO:0000313" key="16">
    <source>
        <dbReference type="Proteomes" id="UP000266643"/>
    </source>
</evidence>
<dbReference type="EMBL" id="KI913131">
    <property type="protein sequence ID" value="ETV77976.1"/>
    <property type="molecule type" value="Genomic_DNA"/>
</dbReference>
<dbReference type="VEuPathDB" id="FungiDB:H257_08202"/>
<evidence type="ECO:0000313" key="19">
    <source>
        <dbReference type="Proteomes" id="UP000285712"/>
    </source>
</evidence>
<organism evidence="6">
    <name type="scientific">Aphanomyces astaci</name>
    <name type="common">Crayfish plague agent</name>
    <dbReference type="NCBI Taxonomy" id="112090"/>
    <lineage>
        <taxon>Eukaryota</taxon>
        <taxon>Sar</taxon>
        <taxon>Stramenopiles</taxon>
        <taxon>Oomycota</taxon>
        <taxon>Saprolegniomycetes</taxon>
        <taxon>Saprolegniales</taxon>
        <taxon>Verrucalvaceae</taxon>
        <taxon>Aphanomyces</taxon>
    </lineage>
</organism>
<dbReference type="EMBL" id="QUTA01000938">
    <property type="protein sequence ID" value="RHY36495.1"/>
    <property type="molecule type" value="Genomic_DNA"/>
</dbReference>
<dbReference type="InterPro" id="IPR014025">
    <property type="entry name" value="Glutaredoxin_subgr"/>
</dbReference>
<dbReference type="EMBL" id="MZMZ02001084">
    <property type="protein sequence ID" value="RQM29888.1"/>
    <property type="molecule type" value="Genomic_DNA"/>
</dbReference>
<evidence type="ECO:0000313" key="20">
    <source>
        <dbReference type="Proteomes" id="UP000469452"/>
    </source>
</evidence>
<dbReference type="EMBL" id="QUTG01003320">
    <property type="protein sequence ID" value="RHY92057.1"/>
    <property type="molecule type" value="Genomic_DNA"/>
</dbReference>
<dbReference type="CDD" id="cd03419">
    <property type="entry name" value="GRX_GRXh_1_2_like"/>
    <property type="match status" value="1"/>
</dbReference>
<dbReference type="InterPro" id="IPR011899">
    <property type="entry name" value="Glutaredoxin_euk/vir"/>
</dbReference>
<evidence type="ECO:0000313" key="11">
    <source>
        <dbReference type="EMBL" id="RHZ13285.1"/>
    </source>
</evidence>
<evidence type="ECO:0000313" key="17">
    <source>
        <dbReference type="Proteomes" id="UP000284702"/>
    </source>
</evidence>
<keyword evidence="1" id="KW-0813">Transport</keyword>
<keyword evidence="17" id="KW-1185">Reference proteome</keyword>
<dbReference type="InterPro" id="IPR002109">
    <property type="entry name" value="Glutaredoxin"/>
</dbReference>
<dbReference type="GO" id="GO:0005737">
    <property type="term" value="C:cytoplasm"/>
    <property type="evidence" value="ECO:0007669"/>
    <property type="project" value="TreeGrafter"/>
</dbReference>
<evidence type="ECO:0000313" key="6">
    <source>
        <dbReference type="EMBL" id="ETV77976.1"/>
    </source>
</evidence>
<dbReference type="OrthoDB" id="44061at2759"/>
<dbReference type="Proteomes" id="UP000266239">
    <property type="component" value="Unassembled WGS sequence"/>
</dbReference>
<gene>
    <name evidence="7" type="ORF">AaE_007704</name>
    <name evidence="13" type="ORF">B5M09_000933</name>
    <name evidence="8" type="ORF">DYB25_001984</name>
    <name evidence="9" type="ORF">DYB30_005765</name>
    <name evidence="11" type="ORF">DYB31_010638</name>
    <name evidence="10" type="ORF">DYB35_005813</name>
    <name evidence="12" type="ORF">DYB37_006363</name>
    <name evidence="6" type="ORF">H257_08202</name>
</gene>
<dbReference type="Gene3D" id="3.40.30.10">
    <property type="entry name" value="Glutaredoxin"/>
    <property type="match status" value="1"/>
</dbReference>
<accession>W4GFD3</accession>
<dbReference type="PANTHER" id="PTHR45694">
    <property type="entry name" value="GLUTAREDOXIN 2"/>
    <property type="match status" value="1"/>
</dbReference>
<dbReference type="Proteomes" id="UP000285430">
    <property type="component" value="Unassembled WGS sequence"/>
</dbReference>
<dbReference type="Proteomes" id="UP000266196">
    <property type="component" value="Unassembled WGS sequence"/>
</dbReference>
<evidence type="ECO:0000313" key="18">
    <source>
        <dbReference type="Proteomes" id="UP000285430"/>
    </source>
</evidence>
<evidence type="ECO:0000256" key="2">
    <source>
        <dbReference type="ARBA" id="ARBA00022982"/>
    </source>
</evidence>
<dbReference type="Proteomes" id="UP000469452">
    <property type="component" value="Unassembled WGS sequence"/>
</dbReference>
<sequence length="106" mass="11133">MVSAKAQEFVESTIAANKITIFSKTRCPYCTLAKNVLTGIGAQYAVVELDNLSDADEIFDALEAKTGRDTVPNVFVNGTSIGGGSDVDALHKQGKLVSLLQEAGAL</sequence>
<dbReference type="EMBL" id="QUTH01002979">
    <property type="protein sequence ID" value="RHZ22605.1"/>
    <property type="molecule type" value="Genomic_DNA"/>
</dbReference>
<evidence type="ECO:0000313" key="8">
    <source>
        <dbReference type="EMBL" id="RHY36495.1"/>
    </source>
</evidence>
<evidence type="ECO:0000313" key="15">
    <source>
        <dbReference type="Proteomes" id="UP000266239"/>
    </source>
</evidence>
<dbReference type="AlphaFoldDB" id="W4GFD3"/>
<dbReference type="PROSITE" id="PS00195">
    <property type="entry name" value="GLUTAREDOXIN_1"/>
    <property type="match status" value="1"/>
</dbReference>
<dbReference type="Proteomes" id="UP000284702">
    <property type="component" value="Unassembled WGS sequence"/>
</dbReference>
<evidence type="ECO:0000313" key="7">
    <source>
        <dbReference type="EMBL" id="KAF0747498.1"/>
    </source>
</evidence>
<dbReference type="Proteomes" id="UP000285712">
    <property type="component" value="Unassembled WGS sequence"/>
</dbReference>
<dbReference type="EMBL" id="QUTE01010541">
    <property type="protein sequence ID" value="RHZ13285.1"/>
    <property type="molecule type" value="Genomic_DNA"/>
</dbReference>
<dbReference type="Pfam" id="PF00462">
    <property type="entry name" value="Glutaredoxin"/>
    <property type="match status" value="1"/>
</dbReference>
<evidence type="ECO:0000259" key="5">
    <source>
        <dbReference type="Pfam" id="PF00462"/>
    </source>
</evidence>
<feature type="domain" description="Glutaredoxin" evidence="5">
    <location>
        <begin position="19"/>
        <end position="81"/>
    </location>
</feature>
<protein>
    <submittedName>
        <fullName evidence="6">Glutaredoxin</fullName>
    </submittedName>
</protein>
<keyword evidence="4" id="KW-0676">Redox-active center</keyword>
<dbReference type="Proteomes" id="UP000266643">
    <property type="component" value="Unassembled WGS sequence"/>
</dbReference>
<reference evidence="14 15" key="3">
    <citation type="submission" date="2018-08" db="EMBL/GenBank/DDBJ databases">
        <title>Aphanomyces genome sequencing and annotation.</title>
        <authorList>
            <person name="Minardi D."/>
            <person name="Oidtmann B."/>
            <person name="Van Der Giezen M."/>
            <person name="Studholme D.J."/>
        </authorList>
    </citation>
    <scope>NUCLEOTIDE SEQUENCE [LARGE SCALE GENOMIC DNA]</scope>
    <source>
        <strain evidence="11 14">197901</strain>
        <strain evidence="9 16">D2</strain>
        <strain evidence="12 18">Da</strain>
        <strain evidence="10 19">Sv</strain>
        <strain evidence="8 15">Yx</strain>
    </source>
</reference>
<reference evidence="13 17" key="2">
    <citation type="submission" date="2018-07" db="EMBL/GenBank/DDBJ databases">
        <title>Annotation of Aphanomyces astaci genome assembly.</title>
        <authorList>
            <person name="Studholme D.J."/>
        </authorList>
    </citation>
    <scope>NUCLEOTIDE SEQUENCE [LARGE SCALE GENOMIC DNA]</scope>
    <source>
        <strain evidence="13">Pc</strain>
    </source>
</reference>
<keyword evidence="2" id="KW-0249">Electron transport</keyword>
<dbReference type="STRING" id="112090.W4GFD3"/>
<dbReference type="EMBL" id="VJMI01013550">
    <property type="protein sequence ID" value="KAF0747498.1"/>
    <property type="molecule type" value="Genomic_DNA"/>
</dbReference>
<dbReference type="PRINTS" id="PR00160">
    <property type="entry name" value="GLUTAREDOXIN"/>
</dbReference>
<dbReference type="SUPFAM" id="SSF52833">
    <property type="entry name" value="Thioredoxin-like"/>
    <property type="match status" value="1"/>
</dbReference>
<dbReference type="PANTHER" id="PTHR45694:SF5">
    <property type="entry name" value="GLUTAREDOXIN 2"/>
    <property type="match status" value="1"/>
</dbReference>
<evidence type="ECO:0000313" key="13">
    <source>
        <dbReference type="EMBL" id="RQM29888.1"/>
    </source>
</evidence>
<dbReference type="GO" id="GO:0034599">
    <property type="term" value="P:cellular response to oxidative stress"/>
    <property type="evidence" value="ECO:0007669"/>
    <property type="project" value="TreeGrafter"/>
</dbReference>
<evidence type="ECO:0000313" key="9">
    <source>
        <dbReference type="EMBL" id="RHY64365.1"/>
    </source>
</evidence>
<dbReference type="FunFam" id="3.40.30.10:FF:000026">
    <property type="entry name" value="Glutaredoxin 2"/>
    <property type="match status" value="1"/>
</dbReference>
<reference evidence="6" key="1">
    <citation type="submission" date="2013-12" db="EMBL/GenBank/DDBJ databases">
        <title>The Genome Sequence of Aphanomyces astaci APO3.</title>
        <authorList>
            <consortium name="The Broad Institute Genomics Platform"/>
            <person name="Russ C."/>
            <person name="Tyler B."/>
            <person name="van West P."/>
            <person name="Dieguez-Uribeondo J."/>
            <person name="Young S.K."/>
            <person name="Zeng Q."/>
            <person name="Gargeya S."/>
            <person name="Fitzgerald M."/>
            <person name="Abouelleil A."/>
            <person name="Alvarado L."/>
            <person name="Chapman S.B."/>
            <person name="Gainer-Dewar J."/>
            <person name="Goldberg J."/>
            <person name="Griggs A."/>
            <person name="Gujja S."/>
            <person name="Hansen M."/>
            <person name="Howarth C."/>
            <person name="Imamovic A."/>
            <person name="Ireland A."/>
            <person name="Larimer J."/>
            <person name="McCowan C."/>
            <person name="Murphy C."/>
            <person name="Pearson M."/>
            <person name="Poon T.W."/>
            <person name="Priest M."/>
            <person name="Roberts A."/>
            <person name="Saif S."/>
            <person name="Shea T."/>
            <person name="Sykes S."/>
            <person name="Wortman J."/>
            <person name="Nusbaum C."/>
            <person name="Birren B."/>
        </authorList>
    </citation>
    <scope>NUCLEOTIDE SEQUENCE [LARGE SCALE GENOMIC DNA]</scope>
    <source>
        <strain evidence="6">APO3</strain>
    </source>
</reference>
<dbReference type="PROSITE" id="PS51354">
    <property type="entry name" value="GLUTAREDOXIN_2"/>
    <property type="match status" value="1"/>
</dbReference>
<reference evidence="7 20" key="4">
    <citation type="submission" date="2019-06" db="EMBL/GenBank/DDBJ databases">
        <title>Genomics analysis of Aphanomyces spp. identifies a new class of oomycete effector associated with host adaptation.</title>
        <authorList>
            <person name="Gaulin E."/>
        </authorList>
    </citation>
    <scope>NUCLEOTIDE SEQUENCE [LARGE SCALE GENOMIC DNA]</scope>
    <source>
        <strain evidence="7 20">E</strain>
    </source>
</reference>
<evidence type="ECO:0000256" key="4">
    <source>
        <dbReference type="ARBA" id="ARBA00023284"/>
    </source>
</evidence>
<name>W4GFD3_APHAT</name>
<dbReference type="GO" id="GO:0015038">
    <property type="term" value="F:glutathione disulfide oxidoreductase activity"/>
    <property type="evidence" value="ECO:0007669"/>
    <property type="project" value="TreeGrafter"/>
</dbReference>
<evidence type="ECO:0000256" key="3">
    <source>
        <dbReference type="ARBA" id="ARBA00023157"/>
    </source>
</evidence>
<evidence type="ECO:0000313" key="10">
    <source>
        <dbReference type="EMBL" id="RHY92057.1"/>
    </source>
</evidence>
<dbReference type="RefSeq" id="XP_009832313.1">
    <property type="nucleotide sequence ID" value="XM_009834011.1"/>
</dbReference>
<keyword evidence="3" id="KW-1015">Disulfide bond</keyword>
<dbReference type="InterPro" id="IPR036249">
    <property type="entry name" value="Thioredoxin-like_sf"/>
</dbReference>
<proteinExistence type="predicted"/>
<evidence type="ECO:0000313" key="14">
    <source>
        <dbReference type="Proteomes" id="UP000266196"/>
    </source>
</evidence>
<evidence type="ECO:0000256" key="1">
    <source>
        <dbReference type="ARBA" id="ARBA00022448"/>
    </source>
</evidence>
<dbReference type="GeneID" id="20810198"/>
<dbReference type="EMBL" id="QUTD01005063">
    <property type="protein sequence ID" value="RHY64365.1"/>
    <property type="molecule type" value="Genomic_DNA"/>
</dbReference>